<dbReference type="PANTHER" id="PTHR11034">
    <property type="entry name" value="N-MYC DOWNSTREAM REGULATED"/>
    <property type="match status" value="1"/>
</dbReference>
<dbReference type="Proteomes" id="UP000275267">
    <property type="component" value="Unassembled WGS sequence"/>
</dbReference>
<accession>A0A3L6RL28</accession>
<evidence type="ECO:0000313" key="2">
    <source>
        <dbReference type="Proteomes" id="UP000275267"/>
    </source>
</evidence>
<dbReference type="STRING" id="4540.A0A3L6RL28"/>
<keyword evidence="2" id="KW-1185">Reference proteome</keyword>
<name>A0A3L6RL28_PANMI</name>
<dbReference type="EMBL" id="PQIB02000008">
    <property type="protein sequence ID" value="RLN04778.1"/>
    <property type="molecule type" value="Genomic_DNA"/>
</dbReference>
<dbReference type="OrthoDB" id="741027at2759"/>
<dbReference type="AlphaFoldDB" id="A0A3L6RL28"/>
<gene>
    <name evidence="1" type="ORF">C2845_PM13G22040</name>
</gene>
<comment type="caution">
    <text evidence="1">The sequence shown here is derived from an EMBL/GenBank/DDBJ whole genome shotgun (WGS) entry which is preliminary data.</text>
</comment>
<protein>
    <submittedName>
        <fullName evidence="1">Uncharacterized protein</fullName>
    </submittedName>
</protein>
<organism evidence="1 2">
    <name type="scientific">Panicum miliaceum</name>
    <name type="common">Proso millet</name>
    <name type="synonym">Broomcorn millet</name>
    <dbReference type="NCBI Taxonomy" id="4540"/>
    <lineage>
        <taxon>Eukaryota</taxon>
        <taxon>Viridiplantae</taxon>
        <taxon>Streptophyta</taxon>
        <taxon>Embryophyta</taxon>
        <taxon>Tracheophyta</taxon>
        <taxon>Spermatophyta</taxon>
        <taxon>Magnoliopsida</taxon>
        <taxon>Liliopsida</taxon>
        <taxon>Poales</taxon>
        <taxon>Poaceae</taxon>
        <taxon>PACMAD clade</taxon>
        <taxon>Panicoideae</taxon>
        <taxon>Panicodae</taxon>
        <taxon>Paniceae</taxon>
        <taxon>Panicinae</taxon>
        <taxon>Panicum</taxon>
        <taxon>Panicum sect. Panicum</taxon>
    </lineage>
</organism>
<dbReference type="InterPro" id="IPR004142">
    <property type="entry name" value="NDRG"/>
</dbReference>
<proteinExistence type="predicted"/>
<evidence type="ECO:0000313" key="1">
    <source>
        <dbReference type="EMBL" id="RLN04778.1"/>
    </source>
</evidence>
<reference evidence="2" key="1">
    <citation type="journal article" date="2019" name="Nat. Commun.">
        <title>The genome of broomcorn millet.</title>
        <authorList>
            <person name="Zou C."/>
            <person name="Miki D."/>
            <person name="Li D."/>
            <person name="Tang Q."/>
            <person name="Xiao L."/>
            <person name="Rajput S."/>
            <person name="Deng P."/>
            <person name="Jia W."/>
            <person name="Huang R."/>
            <person name="Zhang M."/>
            <person name="Sun Y."/>
            <person name="Hu J."/>
            <person name="Fu X."/>
            <person name="Schnable P.S."/>
            <person name="Li F."/>
            <person name="Zhang H."/>
            <person name="Feng B."/>
            <person name="Zhu X."/>
            <person name="Liu R."/>
            <person name="Schnable J.C."/>
            <person name="Zhu J.-K."/>
            <person name="Zhang H."/>
        </authorList>
    </citation>
    <scope>NUCLEOTIDE SEQUENCE [LARGE SCALE GENOMIC DNA]</scope>
</reference>
<sequence length="116" mass="13314">MSPTRCSADCLSQVQGRAAMRCRHMEKTAGIIPNADSEHYAIFQVISNLLYHYGTCNVVKDILLQRYFGRLILELVESIFCHSLLEKRFDRESLMFVGENSQFHAEAVQMTAKLDR</sequence>